<dbReference type="GO" id="GO:0005351">
    <property type="term" value="F:carbohydrate:proton symporter activity"/>
    <property type="evidence" value="ECO:0007669"/>
    <property type="project" value="TreeGrafter"/>
</dbReference>
<comment type="caution">
    <text evidence="11">The sequence shown here is derived from an EMBL/GenBank/DDBJ whole genome shotgun (WGS) entry which is preliminary data.</text>
</comment>
<evidence type="ECO:0000259" key="10">
    <source>
        <dbReference type="PROSITE" id="PS50850"/>
    </source>
</evidence>
<feature type="transmembrane region" description="Helical" evidence="9">
    <location>
        <begin position="110"/>
        <end position="127"/>
    </location>
</feature>
<evidence type="ECO:0000256" key="6">
    <source>
        <dbReference type="ARBA" id="ARBA00023136"/>
    </source>
</evidence>
<feature type="region of interest" description="Disordered" evidence="8">
    <location>
        <begin position="469"/>
        <end position="497"/>
    </location>
</feature>
<name>A0A139IAZ2_9PEZI</name>
<evidence type="ECO:0000256" key="7">
    <source>
        <dbReference type="RuleBase" id="RU003346"/>
    </source>
</evidence>
<dbReference type="Gene3D" id="1.20.1250.20">
    <property type="entry name" value="MFS general substrate transporter like domains"/>
    <property type="match status" value="1"/>
</dbReference>
<keyword evidence="3 7" id="KW-0813">Transport</keyword>
<evidence type="ECO:0000256" key="8">
    <source>
        <dbReference type="SAM" id="MobiDB-lite"/>
    </source>
</evidence>
<dbReference type="InterPro" id="IPR036259">
    <property type="entry name" value="MFS_trans_sf"/>
</dbReference>
<dbReference type="InterPro" id="IPR005828">
    <property type="entry name" value="MFS_sugar_transport-like"/>
</dbReference>
<keyword evidence="4 9" id="KW-0812">Transmembrane</keyword>
<feature type="transmembrane region" description="Helical" evidence="9">
    <location>
        <begin position="325"/>
        <end position="343"/>
    </location>
</feature>
<keyword evidence="12" id="KW-1185">Reference proteome</keyword>
<dbReference type="OrthoDB" id="6612291at2759"/>
<dbReference type="InterPro" id="IPR020846">
    <property type="entry name" value="MFS_dom"/>
</dbReference>
<feature type="domain" description="Major facilitator superfamily (MFS) profile" evidence="10">
    <location>
        <begin position="1"/>
        <end position="460"/>
    </location>
</feature>
<comment type="similarity">
    <text evidence="2 7">Belongs to the major facilitator superfamily. Sugar transporter (TC 2.A.1.1) family.</text>
</comment>
<evidence type="ECO:0000256" key="3">
    <source>
        <dbReference type="ARBA" id="ARBA00022448"/>
    </source>
</evidence>
<dbReference type="InterPro" id="IPR003663">
    <property type="entry name" value="Sugar/inositol_transpt"/>
</dbReference>
<feature type="transmembrane region" description="Helical" evidence="9">
    <location>
        <begin position="363"/>
        <end position="382"/>
    </location>
</feature>
<dbReference type="InterPro" id="IPR050360">
    <property type="entry name" value="MFS_Sugar_Transporters"/>
</dbReference>
<feature type="transmembrane region" description="Helical" evidence="9">
    <location>
        <begin position="139"/>
        <end position="161"/>
    </location>
</feature>
<feature type="transmembrane region" description="Helical" evidence="9">
    <location>
        <begin position="300"/>
        <end position="318"/>
    </location>
</feature>
<sequence>MSIQMESTPHLTSLCSYVALDSVGRGGCGLFGSLVQPTFLSYFDNPSPSSIGGVVAAFSAGACFGALSSALISDRYGRLWGLRIGSLIAVIGAALQAGAVHVAMLITGRLVNGFGAGVLTATFPVYASEVAPPNIRGALGGFQMLMISAAIFIATAAGYGFGTSFTNDAQWRGPLAVQAAPLLLLVPASFFIPETPRYLISRDKEDQAYRVLSKLHRGCSEAFIEGEITEMVDQIRAERAMFTPNWAEIFQRPSWRRRILLIAGLQIMAQLTGINCIQYYASNIYEQLGFSTFDALRLNLIYGAFGFIFNIFWVLTIDRFPRIRLIIGSLVLMCAALLTQAVLSGVYDKRSYVPPNALRAQVAMFFVFNLGFMAMGMLTWLIPPEMCPMVMRAKANAVSVAVNYVAGLVVAEVAPIGLAHGASSSSSSSWPATWWRSRYYMTSKLSLEEMNINFADELVDHLQKVAPEYHSQRSPDAPTVSDANKLENTLVEESVKS</sequence>
<comment type="subcellular location">
    <subcellularLocation>
        <location evidence="1">Membrane</location>
        <topology evidence="1">Multi-pass membrane protein</topology>
    </subcellularLocation>
</comment>
<gene>
    <name evidence="11" type="ORF">AC579_8574</name>
</gene>
<evidence type="ECO:0000313" key="12">
    <source>
        <dbReference type="Proteomes" id="UP000073492"/>
    </source>
</evidence>
<dbReference type="AlphaFoldDB" id="A0A139IAZ2"/>
<dbReference type="GO" id="GO:0016020">
    <property type="term" value="C:membrane"/>
    <property type="evidence" value="ECO:0007669"/>
    <property type="project" value="UniProtKB-SubCell"/>
</dbReference>
<evidence type="ECO:0000256" key="9">
    <source>
        <dbReference type="SAM" id="Phobius"/>
    </source>
</evidence>
<accession>A0A139IAZ2</accession>
<dbReference type="NCBIfam" id="TIGR00879">
    <property type="entry name" value="SP"/>
    <property type="match status" value="1"/>
</dbReference>
<dbReference type="Proteomes" id="UP000073492">
    <property type="component" value="Unassembled WGS sequence"/>
</dbReference>
<dbReference type="EMBL" id="LFZO01000173">
    <property type="protein sequence ID" value="KXT11929.1"/>
    <property type="molecule type" value="Genomic_DNA"/>
</dbReference>
<dbReference type="PANTHER" id="PTHR48022">
    <property type="entry name" value="PLASTIDIC GLUCOSE TRANSPORTER 4"/>
    <property type="match status" value="1"/>
</dbReference>
<evidence type="ECO:0000313" key="11">
    <source>
        <dbReference type="EMBL" id="KXT11927.1"/>
    </source>
</evidence>
<dbReference type="InterPro" id="IPR005829">
    <property type="entry name" value="Sugar_transporter_CS"/>
</dbReference>
<organism evidence="11 12">
    <name type="scientific">Pseudocercospora musae</name>
    <dbReference type="NCBI Taxonomy" id="113226"/>
    <lineage>
        <taxon>Eukaryota</taxon>
        <taxon>Fungi</taxon>
        <taxon>Dikarya</taxon>
        <taxon>Ascomycota</taxon>
        <taxon>Pezizomycotina</taxon>
        <taxon>Dothideomycetes</taxon>
        <taxon>Dothideomycetidae</taxon>
        <taxon>Mycosphaerellales</taxon>
        <taxon>Mycosphaerellaceae</taxon>
        <taxon>Pseudocercospora</taxon>
    </lineage>
</organism>
<feature type="transmembrane region" description="Helical" evidence="9">
    <location>
        <begin position="259"/>
        <end position="280"/>
    </location>
</feature>
<feature type="transmembrane region" description="Helical" evidence="9">
    <location>
        <begin position="51"/>
        <end position="72"/>
    </location>
</feature>
<keyword evidence="5 9" id="KW-1133">Transmembrane helix</keyword>
<evidence type="ECO:0000256" key="4">
    <source>
        <dbReference type="ARBA" id="ARBA00022692"/>
    </source>
</evidence>
<dbReference type="PROSITE" id="PS50850">
    <property type="entry name" value="MFS"/>
    <property type="match status" value="1"/>
</dbReference>
<keyword evidence="6 9" id="KW-0472">Membrane</keyword>
<feature type="transmembrane region" description="Helical" evidence="9">
    <location>
        <begin position="173"/>
        <end position="192"/>
    </location>
</feature>
<dbReference type="PANTHER" id="PTHR48022:SF9">
    <property type="entry name" value="MAJOR FACILITATOR SUPERFAMILY (MFS) PROFILE DOMAIN-CONTAINING PROTEIN"/>
    <property type="match status" value="1"/>
</dbReference>
<proteinExistence type="inferred from homology"/>
<dbReference type="Pfam" id="PF00083">
    <property type="entry name" value="Sugar_tr"/>
    <property type="match status" value="1"/>
</dbReference>
<protein>
    <recommendedName>
        <fullName evidence="10">Major facilitator superfamily (MFS) profile domain-containing protein</fullName>
    </recommendedName>
</protein>
<feature type="transmembrane region" description="Helical" evidence="9">
    <location>
        <begin position="84"/>
        <end position="104"/>
    </location>
</feature>
<evidence type="ECO:0000256" key="5">
    <source>
        <dbReference type="ARBA" id="ARBA00022989"/>
    </source>
</evidence>
<dbReference type="PROSITE" id="PS00217">
    <property type="entry name" value="SUGAR_TRANSPORT_2"/>
    <property type="match status" value="1"/>
</dbReference>
<evidence type="ECO:0000256" key="1">
    <source>
        <dbReference type="ARBA" id="ARBA00004141"/>
    </source>
</evidence>
<reference evidence="11 12" key="1">
    <citation type="submission" date="2015-07" db="EMBL/GenBank/DDBJ databases">
        <title>Comparative genomics of the Sigatoka disease complex on banana suggests a link between parallel evolutionary changes in Pseudocercospora fijiensis and Pseudocercospora eumusae and increased virulence on the banana host.</title>
        <authorList>
            <person name="Chang T.-C."/>
            <person name="Salvucci A."/>
            <person name="Crous P.W."/>
            <person name="Stergiopoulos I."/>
        </authorList>
    </citation>
    <scope>NUCLEOTIDE SEQUENCE [LARGE SCALE GENOMIC DNA]</scope>
    <source>
        <strain evidence="11 12">CBS 116634</strain>
    </source>
</reference>
<dbReference type="SUPFAM" id="SSF103473">
    <property type="entry name" value="MFS general substrate transporter"/>
    <property type="match status" value="1"/>
</dbReference>
<evidence type="ECO:0000256" key="2">
    <source>
        <dbReference type="ARBA" id="ARBA00010992"/>
    </source>
</evidence>
<dbReference type="EMBL" id="LFZO01000173">
    <property type="protein sequence ID" value="KXT11927.1"/>
    <property type="molecule type" value="Genomic_DNA"/>
</dbReference>